<dbReference type="Pfam" id="PF00248">
    <property type="entry name" value="Aldo_ket_red"/>
    <property type="match status" value="1"/>
</dbReference>
<sequence length="123" mass="13729">MKHITDCTILNNGVTMPWLGFGTYQAKGQEVYEAVKVALKAGYRSIDTAAIYGNEAEVGKAIAESGVARDELFVTTKVWNDDQGYETTLQAFEESRKNLGLDVIDLYLIHWPGKINIKIHGRH</sequence>
<dbReference type="InterPro" id="IPR036812">
    <property type="entry name" value="NAD(P)_OxRdtase_dom_sf"/>
</dbReference>
<dbReference type="EMBL" id="BAVZ01000001">
    <property type="protein sequence ID" value="GAF06456.1"/>
    <property type="molecule type" value="Genomic_DNA"/>
</dbReference>
<keyword evidence="3" id="KW-0560">Oxidoreductase</keyword>
<organism evidence="5 6">
    <name type="scientific">Paenibacillus pini JCM 16418</name>
    <dbReference type="NCBI Taxonomy" id="1236976"/>
    <lineage>
        <taxon>Bacteria</taxon>
        <taxon>Bacillati</taxon>
        <taxon>Bacillota</taxon>
        <taxon>Bacilli</taxon>
        <taxon>Bacillales</taxon>
        <taxon>Paenibacillaceae</taxon>
        <taxon>Paenibacillus</taxon>
    </lineage>
</organism>
<dbReference type="GO" id="GO:0016616">
    <property type="term" value="F:oxidoreductase activity, acting on the CH-OH group of donors, NAD or NADP as acceptor"/>
    <property type="evidence" value="ECO:0007669"/>
    <property type="project" value="UniProtKB-ARBA"/>
</dbReference>
<accession>W7YP55</accession>
<evidence type="ECO:0000256" key="1">
    <source>
        <dbReference type="ARBA" id="ARBA00007905"/>
    </source>
</evidence>
<dbReference type="Gene3D" id="3.20.20.100">
    <property type="entry name" value="NADP-dependent oxidoreductase domain"/>
    <property type="match status" value="1"/>
</dbReference>
<dbReference type="PRINTS" id="PR00069">
    <property type="entry name" value="ALDKETRDTASE"/>
</dbReference>
<dbReference type="InterPro" id="IPR023210">
    <property type="entry name" value="NADP_OxRdtase_dom"/>
</dbReference>
<evidence type="ECO:0000256" key="3">
    <source>
        <dbReference type="ARBA" id="ARBA00023002"/>
    </source>
</evidence>
<dbReference type="InterPro" id="IPR018170">
    <property type="entry name" value="Aldo/ket_reductase_CS"/>
</dbReference>
<evidence type="ECO:0000313" key="5">
    <source>
        <dbReference type="EMBL" id="GAF06456.1"/>
    </source>
</evidence>
<dbReference type="SUPFAM" id="SSF51430">
    <property type="entry name" value="NAD(P)-linked oxidoreductase"/>
    <property type="match status" value="1"/>
</dbReference>
<evidence type="ECO:0000256" key="2">
    <source>
        <dbReference type="ARBA" id="ARBA00022857"/>
    </source>
</evidence>
<dbReference type="InterPro" id="IPR020471">
    <property type="entry name" value="AKR"/>
</dbReference>
<evidence type="ECO:0000259" key="4">
    <source>
        <dbReference type="Pfam" id="PF00248"/>
    </source>
</evidence>
<protein>
    <submittedName>
        <fullName evidence="5">Oxidoreductase</fullName>
    </submittedName>
</protein>
<dbReference type="Proteomes" id="UP000019364">
    <property type="component" value="Unassembled WGS sequence"/>
</dbReference>
<dbReference type="STRING" id="1236976.JCM16418_412"/>
<dbReference type="PANTHER" id="PTHR43827">
    <property type="entry name" value="2,5-DIKETO-D-GLUCONIC ACID REDUCTASE"/>
    <property type="match status" value="1"/>
</dbReference>
<dbReference type="PROSITE" id="PS00798">
    <property type="entry name" value="ALDOKETO_REDUCTASE_1"/>
    <property type="match status" value="1"/>
</dbReference>
<comment type="caution">
    <text evidence="5">The sequence shown here is derived from an EMBL/GenBank/DDBJ whole genome shotgun (WGS) entry which is preliminary data.</text>
</comment>
<dbReference type="PANTHER" id="PTHR43827:SF3">
    <property type="entry name" value="NADP-DEPENDENT OXIDOREDUCTASE DOMAIN-CONTAINING PROTEIN"/>
    <property type="match status" value="1"/>
</dbReference>
<feature type="domain" description="NADP-dependent oxidoreductase" evidence="4">
    <location>
        <begin position="19"/>
        <end position="113"/>
    </location>
</feature>
<keyword evidence="6" id="KW-1185">Reference proteome</keyword>
<dbReference type="eggNOG" id="COG0656">
    <property type="taxonomic scope" value="Bacteria"/>
</dbReference>
<evidence type="ECO:0000313" key="6">
    <source>
        <dbReference type="Proteomes" id="UP000019364"/>
    </source>
</evidence>
<keyword evidence="2" id="KW-0521">NADP</keyword>
<gene>
    <name evidence="5" type="ORF">JCM16418_412</name>
</gene>
<dbReference type="AlphaFoldDB" id="W7YP55"/>
<proteinExistence type="inferred from homology"/>
<name>W7YP55_9BACL</name>
<reference evidence="5 6" key="1">
    <citation type="journal article" date="2014" name="Genome Announc.">
        <title>Draft Genome Sequence of Paenibacillus pini JCM 16418T, Isolated from the Rhizosphere of Pine Tree.</title>
        <authorList>
            <person name="Yuki M."/>
            <person name="Oshima K."/>
            <person name="Suda W."/>
            <person name="Oshida Y."/>
            <person name="Kitamura K."/>
            <person name="Iida Y."/>
            <person name="Hattori M."/>
            <person name="Ohkuma M."/>
        </authorList>
    </citation>
    <scope>NUCLEOTIDE SEQUENCE [LARGE SCALE GENOMIC DNA]</scope>
    <source>
        <strain evidence="5 6">JCM 16418</strain>
    </source>
</reference>
<comment type="similarity">
    <text evidence="1">Belongs to the aldo/keto reductase family.</text>
</comment>